<sequence>MQTSSSTLLRPSSSPPLRLVVRHLRPGRQFHTDHHAAAAHVLPPPLTARAPSQSSYHNFHQCAMLVLITTSAPSACGVTAAPLTLQPQVPLGSTSRIWTTNHKTAVRFVDKAGDGKARNCPVSDGHSISARTQSLHGGVCVSTILGLLFRENVDFGYTKPPASCLENHHCSLSRRYSAFNIHKALVLNCYCRYSI</sequence>
<proteinExistence type="predicted"/>
<dbReference type="AlphaFoldDB" id="A0A4Y2VER5"/>
<accession>A0A4Y2VER5</accession>
<keyword evidence="2" id="KW-1185">Reference proteome</keyword>
<dbReference type="EMBL" id="BGPR01045338">
    <property type="protein sequence ID" value="GBO22227.1"/>
    <property type="molecule type" value="Genomic_DNA"/>
</dbReference>
<evidence type="ECO:0000313" key="2">
    <source>
        <dbReference type="Proteomes" id="UP000499080"/>
    </source>
</evidence>
<name>A0A4Y2VER5_ARAVE</name>
<gene>
    <name evidence="1" type="ORF">AVEN_168051_1</name>
</gene>
<reference evidence="1 2" key="1">
    <citation type="journal article" date="2019" name="Sci. Rep.">
        <title>Orb-weaving spider Araneus ventricosus genome elucidates the spidroin gene catalogue.</title>
        <authorList>
            <person name="Kono N."/>
            <person name="Nakamura H."/>
            <person name="Ohtoshi R."/>
            <person name="Moran D.A.P."/>
            <person name="Shinohara A."/>
            <person name="Yoshida Y."/>
            <person name="Fujiwara M."/>
            <person name="Mori M."/>
            <person name="Tomita M."/>
            <person name="Arakawa K."/>
        </authorList>
    </citation>
    <scope>NUCLEOTIDE SEQUENCE [LARGE SCALE GENOMIC DNA]</scope>
</reference>
<comment type="caution">
    <text evidence="1">The sequence shown here is derived from an EMBL/GenBank/DDBJ whole genome shotgun (WGS) entry which is preliminary data.</text>
</comment>
<organism evidence="1 2">
    <name type="scientific">Araneus ventricosus</name>
    <name type="common">Orbweaver spider</name>
    <name type="synonym">Epeira ventricosa</name>
    <dbReference type="NCBI Taxonomy" id="182803"/>
    <lineage>
        <taxon>Eukaryota</taxon>
        <taxon>Metazoa</taxon>
        <taxon>Ecdysozoa</taxon>
        <taxon>Arthropoda</taxon>
        <taxon>Chelicerata</taxon>
        <taxon>Arachnida</taxon>
        <taxon>Araneae</taxon>
        <taxon>Araneomorphae</taxon>
        <taxon>Entelegynae</taxon>
        <taxon>Araneoidea</taxon>
        <taxon>Araneidae</taxon>
        <taxon>Araneus</taxon>
    </lineage>
</organism>
<dbReference type="Proteomes" id="UP000499080">
    <property type="component" value="Unassembled WGS sequence"/>
</dbReference>
<protein>
    <submittedName>
        <fullName evidence="1">Uncharacterized protein</fullName>
    </submittedName>
</protein>
<evidence type="ECO:0000313" key="1">
    <source>
        <dbReference type="EMBL" id="GBO22227.1"/>
    </source>
</evidence>